<dbReference type="AlphaFoldDB" id="A0A6A3GDT2"/>
<organism evidence="2 3">
    <name type="scientific">Phytophthora fragariae</name>
    <dbReference type="NCBI Taxonomy" id="53985"/>
    <lineage>
        <taxon>Eukaryota</taxon>
        <taxon>Sar</taxon>
        <taxon>Stramenopiles</taxon>
        <taxon>Oomycota</taxon>
        <taxon>Peronosporomycetes</taxon>
        <taxon>Peronosporales</taxon>
        <taxon>Peronosporaceae</taxon>
        <taxon>Phytophthora</taxon>
    </lineage>
</organism>
<dbReference type="Proteomes" id="UP000460718">
    <property type="component" value="Unassembled WGS sequence"/>
</dbReference>
<name>A0A6A3GDT2_9STRA</name>
<feature type="region of interest" description="Disordered" evidence="1">
    <location>
        <begin position="157"/>
        <end position="200"/>
    </location>
</feature>
<evidence type="ECO:0000256" key="1">
    <source>
        <dbReference type="SAM" id="MobiDB-lite"/>
    </source>
</evidence>
<sequence>MDVPHLRKMDVCPPTFEGAIDGIKLNSFLFQFESYFQQKGNSLAQHDHILPRELNQCVRKNALIWYERYMTDDMTTKLWGVMKSEMIREFREPNFQAKVRNQLLKIKQIGAYHGYVNKFRELQRVMKVAIQRKQPTTLTAAVHEGFLEWELQDKPAANNQYSNDHGGSGKKPNGGKQKRSSEKVDHRGKNSGENPRRATTTLGTLCSHCGRGVHKTEDCWVLHPEKKPHNLQRKQQLHSKIYALLESLDFADEQNRS</sequence>
<gene>
    <name evidence="2" type="ORF">PF011_g31926</name>
</gene>
<evidence type="ECO:0000313" key="2">
    <source>
        <dbReference type="EMBL" id="KAE8955000.1"/>
    </source>
</evidence>
<reference evidence="2 3" key="1">
    <citation type="submission" date="2018-09" db="EMBL/GenBank/DDBJ databases">
        <title>Genomic investigation of the strawberry pathogen Phytophthora fragariae indicates pathogenicity is determined by transcriptional variation in three key races.</title>
        <authorList>
            <person name="Adams T.M."/>
            <person name="Armitage A.D."/>
            <person name="Sobczyk M.K."/>
            <person name="Bates H.J."/>
            <person name="Dunwell J.M."/>
            <person name="Nellist C.F."/>
            <person name="Harrison R.J."/>
        </authorList>
    </citation>
    <scope>NUCLEOTIDE SEQUENCE [LARGE SCALE GENOMIC DNA]</scope>
    <source>
        <strain evidence="2 3">SCRP245</strain>
    </source>
</reference>
<evidence type="ECO:0000313" key="3">
    <source>
        <dbReference type="Proteomes" id="UP000460718"/>
    </source>
</evidence>
<dbReference type="EMBL" id="QXFW01008699">
    <property type="protein sequence ID" value="KAE8955000.1"/>
    <property type="molecule type" value="Genomic_DNA"/>
</dbReference>
<feature type="non-terminal residue" evidence="2">
    <location>
        <position position="257"/>
    </location>
</feature>
<proteinExistence type="predicted"/>
<feature type="compositionally biased region" description="Basic and acidic residues" evidence="1">
    <location>
        <begin position="179"/>
        <end position="196"/>
    </location>
</feature>
<evidence type="ECO:0008006" key="4">
    <source>
        <dbReference type="Google" id="ProtNLM"/>
    </source>
</evidence>
<accession>A0A6A3GDT2</accession>
<comment type="caution">
    <text evidence="2">The sequence shown here is derived from an EMBL/GenBank/DDBJ whole genome shotgun (WGS) entry which is preliminary data.</text>
</comment>
<protein>
    <recommendedName>
        <fullName evidence="4">Retrotransposon gag domain-containing protein</fullName>
    </recommendedName>
</protein>